<sequence>MGMDLKNGFDEALRSRPGLANLGVVLGGVVVVAGFWMVEWVTGVEKRRRKEK</sequence>
<organism evidence="2">
    <name type="scientific">Fagus sylvatica</name>
    <name type="common">Beechnut</name>
    <dbReference type="NCBI Taxonomy" id="28930"/>
    <lineage>
        <taxon>Eukaryota</taxon>
        <taxon>Viridiplantae</taxon>
        <taxon>Streptophyta</taxon>
        <taxon>Embryophyta</taxon>
        <taxon>Tracheophyta</taxon>
        <taxon>Spermatophyta</taxon>
        <taxon>Magnoliopsida</taxon>
        <taxon>eudicotyledons</taxon>
        <taxon>Gunneridae</taxon>
        <taxon>Pentapetalae</taxon>
        <taxon>rosids</taxon>
        <taxon>fabids</taxon>
        <taxon>Fagales</taxon>
        <taxon>Fagaceae</taxon>
        <taxon>Fagus</taxon>
    </lineage>
</organism>
<evidence type="ECO:0000313" key="2">
    <source>
        <dbReference type="EMBL" id="SPD21013.1"/>
    </source>
</evidence>
<evidence type="ECO:0000256" key="1">
    <source>
        <dbReference type="SAM" id="Phobius"/>
    </source>
</evidence>
<reference evidence="2" key="1">
    <citation type="submission" date="2018-02" db="EMBL/GenBank/DDBJ databases">
        <authorList>
            <person name="Cohen D.B."/>
            <person name="Kent A.D."/>
        </authorList>
    </citation>
    <scope>NUCLEOTIDE SEQUENCE</scope>
</reference>
<dbReference type="EMBL" id="OIVN01005124">
    <property type="protein sequence ID" value="SPD21013.1"/>
    <property type="molecule type" value="Genomic_DNA"/>
</dbReference>
<name>A0A2N9IAA8_FAGSY</name>
<keyword evidence="1" id="KW-0472">Membrane</keyword>
<accession>A0A2N9IAA8</accession>
<gene>
    <name evidence="2" type="ORF">FSB_LOCUS48895</name>
</gene>
<keyword evidence="1" id="KW-0812">Transmembrane</keyword>
<feature type="transmembrane region" description="Helical" evidence="1">
    <location>
        <begin position="20"/>
        <end position="42"/>
    </location>
</feature>
<proteinExistence type="predicted"/>
<keyword evidence="1" id="KW-1133">Transmembrane helix</keyword>
<dbReference type="AlphaFoldDB" id="A0A2N9IAA8"/>
<protein>
    <submittedName>
        <fullName evidence="2">Uncharacterized protein</fullName>
    </submittedName>
</protein>